<feature type="transmembrane region" description="Helical" evidence="6">
    <location>
        <begin position="191"/>
        <end position="212"/>
    </location>
</feature>
<evidence type="ECO:0000256" key="3">
    <source>
        <dbReference type="ARBA" id="ARBA00022692"/>
    </source>
</evidence>
<feature type="transmembrane region" description="Helical" evidence="6">
    <location>
        <begin position="366"/>
        <end position="389"/>
    </location>
</feature>
<sequence length="419" mass="45679">MTIHAAKIKKTIIKRSNLEELKAKKSLYSVMLVVLFSSAGIALPYPILAPIFLNEISPLTTFYDLPSKILLGIILAIYPLGVILGSSVLGAASGIYGRKKTLIITLVLTSISYVLSALAVISESFLLLILARFLTGVFSGNISIAKAVAVDLSPTLDKTYTFNLVNATGYLGWLLGPLAGGLLAVYGLETVFYFAAVAIIIALISVACLLHADAINPTISKIKFSQLFSKQNSFALLSNDKIRRIFIIYLLATLGLNAYYEFYPVWLVEKFDFNSPDIGYITVVLTLFMTITSVFFVKKLKYLLGLKFGAIVGMLLMAALFSLHPLLTENNVWPIYAITGIAIAIFNGLLPVYISEQYSDIEQGQLMGLITTTFSVANVLMALIGSLLALFGAHWAILFGAVLLIIASVDFHFSQEDIR</sequence>
<dbReference type="Proteomes" id="UP000202259">
    <property type="component" value="Chromosome"/>
</dbReference>
<dbReference type="OrthoDB" id="9814303at2"/>
<gene>
    <name evidence="8" type="ORF">B5D82_19220</name>
</gene>
<dbReference type="GO" id="GO:0022857">
    <property type="term" value="F:transmembrane transporter activity"/>
    <property type="evidence" value="ECO:0007669"/>
    <property type="project" value="InterPro"/>
</dbReference>
<dbReference type="AlphaFoldDB" id="A0A222GDE5"/>
<dbReference type="PRINTS" id="PR01035">
    <property type="entry name" value="TCRTETA"/>
</dbReference>
<evidence type="ECO:0000256" key="1">
    <source>
        <dbReference type="ARBA" id="ARBA00004141"/>
    </source>
</evidence>
<dbReference type="InterPro" id="IPR020846">
    <property type="entry name" value="MFS_dom"/>
</dbReference>
<evidence type="ECO:0000256" key="6">
    <source>
        <dbReference type="SAM" id="Phobius"/>
    </source>
</evidence>
<keyword evidence="2" id="KW-0813">Transport</keyword>
<name>A0A222GDE5_9GAMM</name>
<evidence type="ECO:0000313" key="9">
    <source>
        <dbReference type="Proteomes" id="UP000202259"/>
    </source>
</evidence>
<feature type="domain" description="Major facilitator superfamily (MFS) profile" evidence="7">
    <location>
        <begin position="30"/>
        <end position="419"/>
    </location>
</feature>
<comment type="subcellular location">
    <subcellularLocation>
        <location evidence="1">Membrane</location>
        <topology evidence="1">Multi-pass membrane protein</topology>
    </subcellularLocation>
</comment>
<feature type="transmembrane region" description="Helical" evidence="6">
    <location>
        <begin position="127"/>
        <end position="148"/>
    </location>
</feature>
<accession>A0A222GDE5</accession>
<dbReference type="InterPro" id="IPR001958">
    <property type="entry name" value="Tet-R_TetA/multi-R_MdtG-like"/>
</dbReference>
<reference evidence="8 9" key="1">
    <citation type="submission" date="2017-08" db="EMBL/GenBank/DDBJ databases">
        <title>Complete genome of Colwellia sp. NB097-1, a psychrophile bacterium ioslated from Bering Sea.</title>
        <authorList>
            <person name="Chen X."/>
        </authorList>
    </citation>
    <scope>NUCLEOTIDE SEQUENCE [LARGE SCALE GENOMIC DNA]</scope>
    <source>
        <strain evidence="8 9">NB097-1</strain>
    </source>
</reference>
<keyword evidence="5 6" id="KW-0472">Membrane</keyword>
<evidence type="ECO:0000313" key="8">
    <source>
        <dbReference type="EMBL" id="ASP49712.1"/>
    </source>
</evidence>
<keyword evidence="3 6" id="KW-0812">Transmembrane</keyword>
<feature type="transmembrane region" description="Helical" evidence="6">
    <location>
        <begin position="278"/>
        <end position="297"/>
    </location>
</feature>
<dbReference type="EMBL" id="CP020465">
    <property type="protein sequence ID" value="ASP49712.1"/>
    <property type="molecule type" value="Genomic_DNA"/>
</dbReference>
<dbReference type="RefSeq" id="WP_081154036.1">
    <property type="nucleotide sequence ID" value="NZ_CP020465.1"/>
</dbReference>
<dbReference type="PANTHER" id="PTHR23504">
    <property type="entry name" value="MAJOR FACILITATOR SUPERFAMILY DOMAIN-CONTAINING PROTEIN 10"/>
    <property type="match status" value="1"/>
</dbReference>
<evidence type="ECO:0000256" key="5">
    <source>
        <dbReference type="ARBA" id="ARBA00023136"/>
    </source>
</evidence>
<keyword evidence="9" id="KW-1185">Reference proteome</keyword>
<feature type="transmembrane region" description="Helical" evidence="6">
    <location>
        <begin position="101"/>
        <end position="121"/>
    </location>
</feature>
<keyword evidence="4 6" id="KW-1133">Transmembrane helix</keyword>
<dbReference type="SUPFAM" id="SSF103473">
    <property type="entry name" value="MFS general substrate transporter"/>
    <property type="match status" value="1"/>
</dbReference>
<feature type="transmembrane region" description="Helical" evidence="6">
    <location>
        <begin position="395"/>
        <end position="413"/>
    </location>
</feature>
<feature type="transmembrane region" description="Helical" evidence="6">
    <location>
        <begin position="69"/>
        <end position="89"/>
    </location>
</feature>
<evidence type="ECO:0000259" key="7">
    <source>
        <dbReference type="PROSITE" id="PS50850"/>
    </source>
</evidence>
<feature type="transmembrane region" description="Helical" evidence="6">
    <location>
        <begin position="160"/>
        <end position="185"/>
    </location>
</feature>
<proteinExistence type="predicted"/>
<feature type="transmembrane region" description="Helical" evidence="6">
    <location>
        <begin position="333"/>
        <end position="354"/>
    </location>
</feature>
<feature type="transmembrane region" description="Helical" evidence="6">
    <location>
        <begin position="246"/>
        <end position="266"/>
    </location>
</feature>
<dbReference type="InterPro" id="IPR011701">
    <property type="entry name" value="MFS"/>
</dbReference>
<feature type="transmembrane region" description="Helical" evidence="6">
    <location>
        <begin position="304"/>
        <end position="327"/>
    </location>
</feature>
<dbReference type="InterPro" id="IPR036259">
    <property type="entry name" value="MFS_trans_sf"/>
</dbReference>
<evidence type="ECO:0000256" key="2">
    <source>
        <dbReference type="ARBA" id="ARBA00022448"/>
    </source>
</evidence>
<dbReference type="Gene3D" id="1.20.1250.20">
    <property type="entry name" value="MFS general substrate transporter like domains"/>
    <property type="match status" value="1"/>
</dbReference>
<dbReference type="KEGG" id="cber:B5D82_19220"/>
<dbReference type="PROSITE" id="PS50850">
    <property type="entry name" value="MFS"/>
    <property type="match status" value="1"/>
</dbReference>
<organism evidence="8 9">
    <name type="scientific">Cognaticolwellia beringensis</name>
    <dbReference type="NCBI Taxonomy" id="1967665"/>
    <lineage>
        <taxon>Bacteria</taxon>
        <taxon>Pseudomonadati</taxon>
        <taxon>Pseudomonadota</taxon>
        <taxon>Gammaproteobacteria</taxon>
        <taxon>Alteromonadales</taxon>
        <taxon>Colwelliaceae</taxon>
        <taxon>Cognaticolwellia</taxon>
    </lineage>
</organism>
<feature type="transmembrane region" description="Helical" evidence="6">
    <location>
        <begin position="27"/>
        <end position="49"/>
    </location>
</feature>
<dbReference type="PANTHER" id="PTHR23504:SF15">
    <property type="entry name" value="MAJOR FACILITATOR SUPERFAMILY (MFS) PROFILE DOMAIN-CONTAINING PROTEIN"/>
    <property type="match status" value="1"/>
</dbReference>
<evidence type="ECO:0000256" key="4">
    <source>
        <dbReference type="ARBA" id="ARBA00022989"/>
    </source>
</evidence>
<dbReference type="Pfam" id="PF07690">
    <property type="entry name" value="MFS_1"/>
    <property type="match status" value="1"/>
</dbReference>
<dbReference type="GO" id="GO:0016020">
    <property type="term" value="C:membrane"/>
    <property type="evidence" value="ECO:0007669"/>
    <property type="project" value="UniProtKB-SubCell"/>
</dbReference>
<protein>
    <submittedName>
        <fullName evidence="8">MFS transporter</fullName>
    </submittedName>
</protein>